<dbReference type="EMBL" id="OV121139">
    <property type="protein sequence ID" value="CAH0563037.1"/>
    <property type="molecule type" value="Genomic_DNA"/>
</dbReference>
<proteinExistence type="predicted"/>
<name>A0A9P0BF91_BRAAE</name>
<organism evidence="1 2">
    <name type="scientific">Brassicogethes aeneus</name>
    <name type="common">Rape pollen beetle</name>
    <name type="synonym">Meligethes aeneus</name>
    <dbReference type="NCBI Taxonomy" id="1431903"/>
    <lineage>
        <taxon>Eukaryota</taxon>
        <taxon>Metazoa</taxon>
        <taxon>Ecdysozoa</taxon>
        <taxon>Arthropoda</taxon>
        <taxon>Hexapoda</taxon>
        <taxon>Insecta</taxon>
        <taxon>Pterygota</taxon>
        <taxon>Neoptera</taxon>
        <taxon>Endopterygota</taxon>
        <taxon>Coleoptera</taxon>
        <taxon>Polyphaga</taxon>
        <taxon>Cucujiformia</taxon>
        <taxon>Nitidulidae</taxon>
        <taxon>Meligethinae</taxon>
        <taxon>Brassicogethes</taxon>
    </lineage>
</organism>
<dbReference type="OrthoDB" id="6805431at2759"/>
<evidence type="ECO:0000313" key="1">
    <source>
        <dbReference type="EMBL" id="CAH0563037.1"/>
    </source>
</evidence>
<dbReference type="AlphaFoldDB" id="A0A9P0BF91"/>
<accession>A0A9P0BF91</accession>
<protein>
    <submittedName>
        <fullName evidence="1">Uncharacterized protein</fullName>
    </submittedName>
</protein>
<sequence>MWDVIVWQEEKKDGIDYVPTSWANGEGQYKWPKNCSRLLLEKLIDSCDTLQNIKFKLYKAIPKKIKVKSRQKAKEYCEKGQITSNLESNCETDDESAVSTDEEPLIKRKKDAKAKLKKLDVQKPTSINDIKIALSKASSNCEKYKLLTTLPSDWNERKIHQEFNVSLRMASNAKKLRQTRGYGATPKKRTGRPLSNNVVEEVENIYISDK</sequence>
<dbReference type="Proteomes" id="UP001154078">
    <property type="component" value="Chromosome 8"/>
</dbReference>
<gene>
    <name evidence="1" type="ORF">MELIAE_LOCUS12037</name>
</gene>
<reference evidence="1" key="1">
    <citation type="submission" date="2021-12" db="EMBL/GenBank/DDBJ databases">
        <authorList>
            <person name="King R."/>
        </authorList>
    </citation>
    <scope>NUCLEOTIDE SEQUENCE</scope>
</reference>
<evidence type="ECO:0000313" key="2">
    <source>
        <dbReference type="Proteomes" id="UP001154078"/>
    </source>
</evidence>
<keyword evidence="2" id="KW-1185">Reference proteome</keyword>